<dbReference type="GO" id="GO:0006352">
    <property type="term" value="P:DNA-templated transcription initiation"/>
    <property type="evidence" value="ECO:0007669"/>
    <property type="project" value="UniProtKB-UniRule"/>
</dbReference>
<dbReference type="PANTHER" id="PTHR30385">
    <property type="entry name" value="SIGMA FACTOR F FLAGELLAR"/>
    <property type="match status" value="1"/>
</dbReference>
<evidence type="ECO:0000256" key="5">
    <source>
        <dbReference type="ARBA" id="ARBA00023163"/>
    </source>
</evidence>
<comment type="similarity">
    <text evidence="6">Belongs to the sigma-70 factor family. SigI subfamily.</text>
</comment>
<keyword evidence="4 6" id="KW-0238">DNA-binding</keyword>
<dbReference type="NCBIfam" id="TIGR02937">
    <property type="entry name" value="sigma70-ECF"/>
    <property type="match status" value="1"/>
</dbReference>
<evidence type="ECO:0000256" key="4">
    <source>
        <dbReference type="ARBA" id="ARBA00023125"/>
    </source>
</evidence>
<keyword evidence="1 6" id="KW-0963">Cytoplasm</keyword>
<keyword evidence="5 6" id="KW-0804">Transcription</keyword>
<dbReference type="EMBL" id="PDOD01000001">
    <property type="protein sequence ID" value="PYZ94568.1"/>
    <property type="molecule type" value="Genomic_DNA"/>
</dbReference>
<dbReference type="Pfam" id="PF04542">
    <property type="entry name" value="Sigma70_r2"/>
    <property type="match status" value="1"/>
</dbReference>
<dbReference type="RefSeq" id="WP_110608201.1">
    <property type="nucleotide sequence ID" value="NZ_PDOD01000001.1"/>
</dbReference>
<dbReference type="OrthoDB" id="3190733at2"/>
<comment type="activity regulation">
    <text evidence="6">Negatively regulated by the anti-sigma-I factor RsgI.</text>
</comment>
<feature type="short sequence motif" description="Polymerase core binding" evidence="6">
    <location>
        <begin position="59"/>
        <end position="72"/>
    </location>
</feature>
<protein>
    <recommendedName>
        <fullName evidence="6">RNA polymerase sigma factor SigI</fullName>
    </recommendedName>
</protein>
<dbReference type="InterPro" id="IPR013325">
    <property type="entry name" value="RNA_pol_sigma_r2"/>
</dbReference>
<sequence length="247" mass="29407">MLKRLLAKPNQDNDINETIESIQAGNEQAENELIHQYLPFIRKVTSGVCKRYINPSSDDEFSIAMIAFSEAIHKYSSNKGSSFLSFANLVIRRRVIDYIRMEQRKKTSLSLDYKDENKENMENVAEISASFQDYHLEIEREHRREEILHFQERLSTFEIRLSEVASQCPKHCDARLNMVEIARTILEHDHLLQILMTKKRLPVKQLMEYITMSRKTIERNRKYIIALVIVMLEDYQYLKDYLREWLE</sequence>
<dbReference type="InterPro" id="IPR007627">
    <property type="entry name" value="RNA_pol_sigma70_r2"/>
</dbReference>
<dbReference type="SUPFAM" id="SSF88946">
    <property type="entry name" value="Sigma2 domain of RNA polymerase sigma factors"/>
    <property type="match status" value="1"/>
</dbReference>
<evidence type="ECO:0000256" key="6">
    <source>
        <dbReference type="HAMAP-Rule" id="MF_02064"/>
    </source>
</evidence>
<evidence type="ECO:0000313" key="9">
    <source>
        <dbReference type="Proteomes" id="UP000248214"/>
    </source>
</evidence>
<dbReference type="InterPro" id="IPR014284">
    <property type="entry name" value="RNA_pol_sigma-70_dom"/>
</dbReference>
<dbReference type="PANTHER" id="PTHR30385:SF6">
    <property type="entry name" value="RNA POLYMERASE SIGMA FACTOR SIGI"/>
    <property type="match status" value="1"/>
</dbReference>
<reference evidence="8 9" key="1">
    <citation type="submission" date="2017-10" db="EMBL/GenBank/DDBJ databases">
        <title>Bacillus sp. nov., a halophilic bacterium isolated from a Keqin Lake.</title>
        <authorList>
            <person name="Wang H."/>
        </authorList>
    </citation>
    <scope>NUCLEOTIDE SEQUENCE [LARGE SCALE GENOMIC DNA]</scope>
    <source>
        <strain evidence="8 9">KQ-12</strain>
    </source>
</reference>
<dbReference type="InterPro" id="IPR014244">
    <property type="entry name" value="RNA_pol_sigma-I"/>
</dbReference>
<keyword evidence="3 6" id="KW-0731">Sigma factor</keyword>
<evidence type="ECO:0000313" key="8">
    <source>
        <dbReference type="EMBL" id="PYZ94568.1"/>
    </source>
</evidence>
<feature type="DNA-binding region" description="H-T-H motif" evidence="6">
    <location>
        <begin position="203"/>
        <end position="222"/>
    </location>
</feature>
<accession>A0A323TI92</accession>
<dbReference type="NCBIfam" id="TIGR02895">
    <property type="entry name" value="spore_sigI"/>
    <property type="match status" value="1"/>
</dbReference>
<keyword evidence="6" id="KW-0346">Stress response</keyword>
<comment type="subunit">
    <text evidence="6">Interacts with RsgI.</text>
</comment>
<dbReference type="GO" id="GO:0016987">
    <property type="term" value="F:sigma factor activity"/>
    <property type="evidence" value="ECO:0007669"/>
    <property type="project" value="UniProtKB-UniRule"/>
</dbReference>
<evidence type="ECO:0000256" key="1">
    <source>
        <dbReference type="ARBA" id="ARBA00022490"/>
    </source>
</evidence>
<evidence type="ECO:0000256" key="3">
    <source>
        <dbReference type="ARBA" id="ARBA00023082"/>
    </source>
</evidence>
<feature type="domain" description="RNA polymerase sigma-70 region 2" evidence="7">
    <location>
        <begin position="33"/>
        <end position="104"/>
    </location>
</feature>
<keyword evidence="2 6" id="KW-0805">Transcription regulation</keyword>
<comment type="subcellular location">
    <subcellularLocation>
        <location evidence="6">Cytoplasm</location>
    </subcellularLocation>
</comment>
<gene>
    <name evidence="6 8" type="primary">sigI</name>
    <name evidence="8" type="ORF">CR194_03270</name>
</gene>
<dbReference type="Gene3D" id="1.10.1740.10">
    <property type="match status" value="1"/>
</dbReference>
<organism evidence="8 9">
    <name type="scientific">Salipaludibacillus keqinensis</name>
    <dbReference type="NCBI Taxonomy" id="2045207"/>
    <lineage>
        <taxon>Bacteria</taxon>
        <taxon>Bacillati</taxon>
        <taxon>Bacillota</taxon>
        <taxon>Bacilli</taxon>
        <taxon>Bacillales</taxon>
        <taxon>Bacillaceae</taxon>
    </lineage>
</organism>
<dbReference type="PIRSF" id="PIRSF038953">
    <property type="entry name" value="SigI"/>
    <property type="match status" value="1"/>
</dbReference>
<comment type="function">
    <text evidence="6">Sigma factors are initiation factors that promote the attachment of RNA polymerase to specific initiation sites and are then released.</text>
</comment>
<dbReference type="AlphaFoldDB" id="A0A323TI92"/>
<evidence type="ECO:0000256" key="2">
    <source>
        <dbReference type="ARBA" id="ARBA00023015"/>
    </source>
</evidence>
<evidence type="ECO:0000259" key="7">
    <source>
        <dbReference type="Pfam" id="PF04542"/>
    </source>
</evidence>
<proteinExistence type="inferred from homology"/>
<dbReference type="Proteomes" id="UP000248214">
    <property type="component" value="Unassembled WGS sequence"/>
</dbReference>
<name>A0A323TI92_9BACI</name>
<dbReference type="GO" id="GO:0005737">
    <property type="term" value="C:cytoplasm"/>
    <property type="evidence" value="ECO:0007669"/>
    <property type="project" value="UniProtKB-SubCell"/>
</dbReference>
<keyword evidence="9" id="KW-1185">Reference proteome</keyword>
<dbReference type="GO" id="GO:0003677">
    <property type="term" value="F:DNA binding"/>
    <property type="evidence" value="ECO:0007669"/>
    <property type="project" value="UniProtKB-UniRule"/>
</dbReference>
<comment type="caution">
    <text evidence="8">The sequence shown here is derived from an EMBL/GenBank/DDBJ whole genome shotgun (WGS) entry which is preliminary data.</text>
</comment>
<dbReference type="HAMAP" id="MF_02064">
    <property type="entry name" value="Sigma70_SigI"/>
    <property type="match status" value="1"/>
</dbReference>